<sequence length="51" mass="6092">MIRFIVKCIYIYYKIGRKKNSFGTERVHEIMIPEGVLGDYSILSFLFLFEL</sequence>
<reference evidence="1" key="3">
    <citation type="submission" date="2022-06" db="UniProtKB">
        <authorList>
            <consortium name="EnsemblPlants"/>
        </authorList>
    </citation>
    <scope>IDENTIFICATION</scope>
</reference>
<protein>
    <submittedName>
        <fullName evidence="1">Uncharacterized protein</fullName>
    </submittedName>
</protein>
<reference evidence="1" key="2">
    <citation type="submission" date="2018-03" db="EMBL/GenBank/DDBJ databases">
        <title>The Triticum urartu genome reveals the dynamic nature of wheat genome evolution.</title>
        <authorList>
            <person name="Ling H."/>
            <person name="Ma B."/>
            <person name="Shi X."/>
            <person name="Liu H."/>
            <person name="Dong L."/>
            <person name="Sun H."/>
            <person name="Cao Y."/>
            <person name="Gao Q."/>
            <person name="Zheng S."/>
            <person name="Li Y."/>
            <person name="Yu Y."/>
            <person name="Du H."/>
            <person name="Qi M."/>
            <person name="Li Y."/>
            <person name="Yu H."/>
            <person name="Cui Y."/>
            <person name="Wang N."/>
            <person name="Chen C."/>
            <person name="Wu H."/>
            <person name="Zhao Y."/>
            <person name="Zhang J."/>
            <person name="Li Y."/>
            <person name="Zhou W."/>
            <person name="Zhang B."/>
            <person name="Hu W."/>
            <person name="Eijk M."/>
            <person name="Tang J."/>
            <person name="Witsenboer H."/>
            <person name="Zhao S."/>
            <person name="Li Z."/>
            <person name="Zhang A."/>
            <person name="Wang D."/>
            <person name="Liang C."/>
        </authorList>
    </citation>
    <scope>NUCLEOTIDE SEQUENCE [LARGE SCALE GENOMIC DNA]</scope>
    <source>
        <strain evidence="1">cv. G1812</strain>
    </source>
</reference>
<name>A0A8R7QWD0_TRIUA</name>
<dbReference type="EnsemblPlants" id="TuG1812G0700000695.01.T01">
    <property type="protein sequence ID" value="TuG1812G0700000695.01.T01.cds350818"/>
    <property type="gene ID" value="TuG1812G0700000695.01"/>
</dbReference>
<accession>A0A8R7QWD0</accession>
<evidence type="ECO:0000313" key="1">
    <source>
        <dbReference type="EnsemblPlants" id="TuG1812G0700000695.01.T01.cds350818"/>
    </source>
</evidence>
<dbReference type="Proteomes" id="UP000015106">
    <property type="component" value="Chromosome 7"/>
</dbReference>
<evidence type="ECO:0000313" key="2">
    <source>
        <dbReference type="Proteomes" id="UP000015106"/>
    </source>
</evidence>
<reference evidence="2" key="1">
    <citation type="journal article" date="2013" name="Nature">
        <title>Draft genome of the wheat A-genome progenitor Triticum urartu.</title>
        <authorList>
            <person name="Ling H.Q."/>
            <person name="Zhao S."/>
            <person name="Liu D."/>
            <person name="Wang J."/>
            <person name="Sun H."/>
            <person name="Zhang C."/>
            <person name="Fan H."/>
            <person name="Li D."/>
            <person name="Dong L."/>
            <person name="Tao Y."/>
            <person name="Gao C."/>
            <person name="Wu H."/>
            <person name="Li Y."/>
            <person name="Cui Y."/>
            <person name="Guo X."/>
            <person name="Zheng S."/>
            <person name="Wang B."/>
            <person name="Yu K."/>
            <person name="Liang Q."/>
            <person name="Yang W."/>
            <person name="Lou X."/>
            <person name="Chen J."/>
            <person name="Feng M."/>
            <person name="Jian J."/>
            <person name="Zhang X."/>
            <person name="Luo G."/>
            <person name="Jiang Y."/>
            <person name="Liu J."/>
            <person name="Wang Z."/>
            <person name="Sha Y."/>
            <person name="Zhang B."/>
            <person name="Wu H."/>
            <person name="Tang D."/>
            <person name="Shen Q."/>
            <person name="Xue P."/>
            <person name="Zou S."/>
            <person name="Wang X."/>
            <person name="Liu X."/>
            <person name="Wang F."/>
            <person name="Yang Y."/>
            <person name="An X."/>
            <person name="Dong Z."/>
            <person name="Zhang K."/>
            <person name="Zhang X."/>
            <person name="Luo M.C."/>
            <person name="Dvorak J."/>
            <person name="Tong Y."/>
            <person name="Wang J."/>
            <person name="Yang H."/>
            <person name="Li Z."/>
            <person name="Wang D."/>
            <person name="Zhang A."/>
            <person name="Wang J."/>
        </authorList>
    </citation>
    <scope>NUCLEOTIDE SEQUENCE</scope>
    <source>
        <strain evidence="2">cv. G1812</strain>
    </source>
</reference>
<proteinExistence type="predicted"/>
<dbReference type="AlphaFoldDB" id="A0A8R7QWD0"/>
<keyword evidence="2" id="KW-1185">Reference proteome</keyword>
<dbReference type="Gramene" id="TuG1812G0700000695.01.T01">
    <property type="protein sequence ID" value="TuG1812G0700000695.01.T01.cds350818"/>
    <property type="gene ID" value="TuG1812G0700000695.01"/>
</dbReference>
<organism evidence="1 2">
    <name type="scientific">Triticum urartu</name>
    <name type="common">Red wild einkorn</name>
    <name type="synonym">Crithodium urartu</name>
    <dbReference type="NCBI Taxonomy" id="4572"/>
    <lineage>
        <taxon>Eukaryota</taxon>
        <taxon>Viridiplantae</taxon>
        <taxon>Streptophyta</taxon>
        <taxon>Embryophyta</taxon>
        <taxon>Tracheophyta</taxon>
        <taxon>Spermatophyta</taxon>
        <taxon>Magnoliopsida</taxon>
        <taxon>Liliopsida</taxon>
        <taxon>Poales</taxon>
        <taxon>Poaceae</taxon>
        <taxon>BOP clade</taxon>
        <taxon>Pooideae</taxon>
        <taxon>Triticodae</taxon>
        <taxon>Triticeae</taxon>
        <taxon>Triticinae</taxon>
        <taxon>Triticum</taxon>
    </lineage>
</organism>